<keyword evidence="1" id="KW-1133">Transmembrane helix</keyword>
<name>A0A9P4ICA3_9PEZI</name>
<evidence type="ECO:0000313" key="3">
    <source>
        <dbReference type="Proteomes" id="UP000799772"/>
    </source>
</evidence>
<dbReference type="Proteomes" id="UP000799772">
    <property type="component" value="Unassembled WGS sequence"/>
</dbReference>
<sequence>MASRILFPASRALVRTNLPNIQRRPFSQSRTLAQEASPAPARKPVGAFRGGLFGFLLGSTLAGAGMYYYVLDEYKVSNELLTEDIYTLHAAVQRTEAYIQSLEEKVATMEKKK</sequence>
<accession>A0A9P4ICA3</accession>
<reference evidence="2" key="1">
    <citation type="journal article" date="2020" name="Stud. Mycol.">
        <title>101 Dothideomycetes genomes: a test case for predicting lifestyles and emergence of pathogens.</title>
        <authorList>
            <person name="Haridas S."/>
            <person name="Albert R."/>
            <person name="Binder M."/>
            <person name="Bloem J."/>
            <person name="Labutti K."/>
            <person name="Salamov A."/>
            <person name="Andreopoulos B."/>
            <person name="Baker S."/>
            <person name="Barry K."/>
            <person name="Bills G."/>
            <person name="Bluhm B."/>
            <person name="Cannon C."/>
            <person name="Castanera R."/>
            <person name="Culley D."/>
            <person name="Daum C."/>
            <person name="Ezra D."/>
            <person name="Gonzalez J."/>
            <person name="Henrissat B."/>
            <person name="Kuo A."/>
            <person name="Liang C."/>
            <person name="Lipzen A."/>
            <person name="Lutzoni F."/>
            <person name="Magnuson J."/>
            <person name="Mondo S."/>
            <person name="Nolan M."/>
            <person name="Ohm R."/>
            <person name="Pangilinan J."/>
            <person name="Park H.-J."/>
            <person name="Ramirez L."/>
            <person name="Alfaro M."/>
            <person name="Sun H."/>
            <person name="Tritt A."/>
            <person name="Yoshinaga Y."/>
            <person name="Zwiers L.-H."/>
            <person name="Turgeon B."/>
            <person name="Goodwin S."/>
            <person name="Spatafora J."/>
            <person name="Crous P."/>
            <person name="Grigoriev I."/>
        </authorList>
    </citation>
    <scope>NUCLEOTIDE SEQUENCE</scope>
    <source>
        <strain evidence="2">CBS 133067</strain>
    </source>
</reference>
<evidence type="ECO:0000313" key="2">
    <source>
        <dbReference type="EMBL" id="KAF2096319.1"/>
    </source>
</evidence>
<dbReference type="EMBL" id="ML978129">
    <property type="protein sequence ID" value="KAF2096319.1"/>
    <property type="molecule type" value="Genomic_DNA"/>
</dbReference>
<feature type="transmembrane region" description="Helical" evidence="1">
    <location>
        <begin position="52"/>
        <end position="70"/>
    </location>
</feature>
<keyword evidence="1" id="KW-0812">Transmembrane</keyword>
<keyword evidence="3" id="KW-1185">Reference proteome</keyword>
<gene>
    <name evidence="2" type="ORF">NA57DRAFT_42155</name>
</gene>
<keyword evidence="1" id="KW-0472">Membrane</keyword>
<dbReference type="PANTHER" id="PTHR37849:SF1">
    <property type="entry name" value="YALI0E11605P"/>
    <property type="match status" value="1"/>
</dbReference>
<dbReference type="AlphaFoldDB" id="A0A9P4ICA3"/>
<proteinExistence type="predicted"/>
<dbReference type="OrthoDB" id="5331396at2759"/>
<protein>
    <submittedName>
        <fullName evidence="2">Uncharacterized protein</fullName>
    </submittedName>
</protein>
<dbReference type="PANTHER" id="PTHR37849">
    <property type="entry name" value="YALI0E11605P"/>
    <property type="match status" value="1"/>
</dbReference>
<evidence type="ECO:0000256" key="1">
    <source>
        <dbReference type="SAM" id="Phobius"/>
    </source>
</evidence>
<comment type="caution">
    <text evidence="2">The sequence shown here is derived from an EMBL/GenBank/DDBJ whole genome shotgun (WGS) entry which is preliminary data.</text>
</comment>
<organism evidence="2 3">
    <name type="scientific">Rhizodiscina lignyota</name>
    <dbReference type="NCBI Taxonomy" id="1504668"/>
    <lineage>
        <taxon>Eukaryota</taxon>
        <taxon>Fungi</taxon>
        <taxon>Dikarya</taxon>
        <taxon>Ascomycota</taxon>
        <taxon>Pezizomycotina</taxon>
        <taxon>Dothideomycetes</taxon>
        <taxon>Pleosporomycetidae</taxon>
        <taxon>Aulographales</taxon>
        <taxon>Rhizodiscinaceae</taxon>
        <taxon>Rhizodiscina</taxon>
    </lineage>
</organism>